<dbReference type="Proteomes" id="UP000002596">
    <property type="component" value="Chromosome"/>
</dbReference>
<feature type="region of interest" description="Disordered" evidence="1">
    <location>
        <begin position="1"/>
        <end position="61"/>
    </location>
</feature>
<dbReference type="AlphaFoldDB" id="A1TWA1"/>
<feature type="compositionally biased region" description="Low complexity" evidence="1">
    <location>
        <begin position="79"/>
        <end position="94"/>
    </location>
</feature>
<name>A1TWA1_PARC0</name>
<protein>
    <recommendedName>
        <fullName evidence="4">DUF1800 domain-containing protein</fullName>
    </recommendedName>
</protein>
<dbReference type="EMBL" id="CP000512">
    <property type="protein sequence ID" value="ABM35239.1"/>
    <property type="molecule type" value="Genomic_DNA"/>
</dbReference>
<reference evidence="2 3" key="1">
    <citation type="submission" date="2006-12" db="EMBL/GenBank/DDBJ databases">
        <title>Complete sequence of Acidovorax avenae subsp. citrulli AAC00-1.</title>
        <authorList>
            <consortium name="US DOE Joint Genome Institute"/>
            <person name="Copeland A."/>
            <person name="Lucas S."/>
            <person name="Lapidus A."/>
            <person name="Barry K."/>
            <person name="Detter J.C."/>
            <person name="Glavina del Rio T."/>
            <person name="Dalin E."/>
            <person name="Tice H."/>
            <person name="Pitluck S."/>
            <person name="Kiss H."/>
            <person name="Brettin T."/>
            <person name="Bruce D."/>
            <person name="Han C."/>
            <person name="Tapia R."/>
            <person name="Gilna P."/>
            <person name="Schmutz J."/>
            <person name="Larimer F."/>
            <person name="Land M."/>
            <person name="Hauser L."/>
            <person name="Kyrpides N."/>
            <person name="Kim E."/>
            <person name="Stahl D."/>
            <person name="Richardson P."/>
        </authorList>
    </citation>
    <scope>NUCLEOTIDE SEQUENCE [LARGE SCALE GENOMIC DNA]</scope>
    <source>
        <strain evidence="2 3">AAC00-1</strain>
    </source>
</reference>
<dbReference type="PANTHER" id="PTHR43737:SF1">
    <property type="entry name" value="DUF1501 DOMAIN-CONTAINING PROTEIN"/>
    <property type="match status" value="1"/>
</dbReference>
<dbReference type="Pfam" id="PF08811">
    <property type="entry name" value="DUF1800"/>
    <property type="match status" value="1"/>
</dbReference>
<proteinExistence type="predicted"/>
<gene>
    <name evidence="2" type="ordered locus">Aave_4704</name>
</gene>
<dbReference type="PANTHER" id="PTHR43737">
    <property type="entry name" value="BLL7424 PROTEIN"/>
    <property type="match status" value="1"/>
</dbReference>
<evidence type="ECO:0000313" key="2">
    <source>
        <dbReference type="EMBL" id="ABM35239.1"/>
    </source>
</evidence>
<feature type="compositionally biased region" description="Basic residues" evidence="1">
    <location>
        <begin position="12"/>
        <end position="21"/>
    </location>
</feature>
<evidence type="ECO:0000313" key="3">
    <source>
        <dbReference type="Proteomes" id="UP000002596"/>
    </source>
</evidence>
<dbReference type="InterPro" id="IPR014917">
    <property type="entry name" value="DUF1800"/>
</dbReference>
<feature type="compositionally biased region" description="Low complexity" evidence="1">
    <location>
        <begin position="52"/>
        <end position="61"/>
    </location>
</feature>
<dbReference type="KEGG" id="aav:Aave_4704"/>
<evidence type="ECO:0000256" key="1">
    <source>
        <dbReference type="SAM" id="MobiDB-lite"/>
    </source>
</evidence>
<dbReference type="STRING" id="397945.Aave_4704"/>
<accession>A1TWA1</accession>
<feature type="region of interest" description="Disordered" evidence="1">
    <location>
        <begin position="79"/>
        <end position="103"/>
    </location>
</feature>
<dbReference type="eggNOG" id="COG5267">
    <property type="taxonomic scope" value="Bacteria"/>
</dbReference>
<sequence length="647" mass="67784">MHADNREPSVAVRHRFPHRRSTPSPPHGSSPMHSNPTAPAGLPPADPTQPRSPTGPAAPASPAMAAFAAAGLLTACGGSSGGEPASPAGASGTAAGTGGGTAATAPATETDAVRFLLQAQFSATDEDIAAVRAKGYAAWLAEQFAQPIGTTGTDWLAQRGYGVANADTRYHNTSYPADYMLWSQLFTERDAVRKRVALALSEIMVVSTNGLNQPWPAFLAAGYWDVLNQHALGNFRALLEAVTLNPAMGVYLNALGSQKEDARTGRQPDENYAREVMQLFTLGLYRLNADGTEQRDASGNRIETYGPSDVSNLARVFTGYDYDRSQNQSFTVGTSTVPGPQQAGRPMVLVASRHSALAATFLGTTIGAGTPGDAALKTALDTLFNHPNVAPFIGRQLIQRLVTSNPSPAYVARVAAAFSDNGSGVRGDLRAVVAAILLDSEARDAAGLSSPSFGRLREPMVRFVQWGRTFGLRSARGSWKLGDLSDPASRLGQSPLRSPSVFNFFRPGYVPPSTAIASAGQVAPEFQIVTESSVGGYLNFMQNAIRNGLFVNAPDLPQNNASNGNNGFDITCDYAALLPLVTDPAALVRKAALLLSGGQISDATQARIANALAATPVTASSSAAAKLNRVAAAVFLVMACPAYLVQK</sequence>
<evidence type="ECO:0008006" key="4">
    <source>
        <dbReference type="Google" id="ProtNLM"/>
    </source>
</evidence>
<organism evidence="2 3">
    <name type="scientific">Paracidovorax citrulli (strain AAC00-1)</name>
    <name type="common">Acidovorax citrulli</name>
    <dbReference type="NCBI Taxonomy" id="397945"/>
    <lineage>
        <taxon>Bacteria</taxon>
        <taxon>Pseudomonadati</taxon>
        <taxon>Pseudomonadota</taxon>
        <taxon>Betaproteobacteria</taxon>
        <taxon>Burkholderiales</taxon>
        <taxon>Comamonadaceae</taxon>
        <taxon>Paracidovorax</taxon>
    </lineage>
</organism>
<dbReference type="HOGENOM" id="CLU_023627_0_0_4"/>